<dbReference type="Pfam" id="PF02597">
    <property type="entry name" value="ThiS"/>
    <property type="match status" value="1"/>
</dbReference>
<dbReference type="InterPro" id="IPR016155">
    <property type="entry name" value="Mopterin_synth/thiamin_S_b"/>
</dbReference>
<dbReference type="EMBL" id="ACLR01000170">
    <property type="protein sequence ID" value="EEK16674.1"/>
    <property type="molecule type" value="Genomic_DNA"/>
</dbReference>
<comment type="caution">
    <text evidence="1">The sequence shown here is derived from an EMBL/GenBank/DDBJ whole genome shotgun (WGS) entry which is preliminary data.</text>
</comment>
<dbReference type="STRING" id="596327.PORUE0001_0858"/>
<dbReference type="OrthoDB" id="1525151at2"/>
<dbReference type="InterPro" id="IPR012675">
    <property type="entry name" value="Beta-grasp_dom_sf"/>
</dbReference>
<dbReference type="NCBIfam" id="TIGR01683">
    <property type="entry name" value="thiS"/>
    <property type="match status" value="1"/>
</dbReference>
<evidence type="ECO:0000313" key="2">
    <source>
        <dbReference type="Proteomes" id="UP000003303"/>
    </source>
</evidence>
<keyword evidence="2" id="KW-1185">Reference proteome</keyword>
<dbReference type="AlphaFoldDB" id="C2MC81"/>
<dbReference type="CDD" id="cd00565">
    <property type="entry name" value="Ubl_ThiS"/>
    <property type="match status" value="1"/>
</dbReference>
<dbReference type="PANTHER" id="PTHR34472:SF1">
    <property type="entry name" value="SULFUR CARRIER PROTEIN THIS"/>
    <property type="match status" value="1"/>
</dbReference>
<dbReference type="eggNOG" id="COG2104">
    <property type="taxonomic scope" value="Bacteria"/>
</dbReference>
<evidence type="ECO:0000313" key="1">
    <source>
        <dbReference type="EMBL" id="EEK16674.1"/>
    </source>
</evidence>
<dbReference type="Proteomes" id="UP000003303">
    <property type="component" value="Unassembled WGS sequence"/>
</dbReference>
<dbReference type="RefSeq" id="WP_007365473.1">
    <property type="nucleotide sequence ID" value="NZ_ACLR01000170.1"/>
</dbReference>
<sequence length="66" mass="6898">MQVTINKTPHDLPAGTSLLEAVSPVVATLDHTALAVNHRVIPRDAWATHQLCEGDAVTIITAAMGG</sequence>
<dbReference type="SUPFAM" id="SSF54285">
    <property type="entry name" value="MoaD/ThiS"/>
    <property type="match status" value="1"/>
</dbReference>
<dbReference type="InterPro" id="IPR003749">
    <property type="entry name" value="ThiS/MoaD-like"/>
</dbReference>
<dbReference type="PANTHER" id="PTHR34472">
    <property type="entry name" value="SULFUR CARRIER PROTEIN THIS"/>
    <property type="match status" value="1"/>
</dbReference>
<gene>
    <name evidence="1" type="primary">thiS</name>
    <name evidence="1" type="ORF">PORUE0001_0858</name>
</gene>
<dbReference type="Gene3D" id="3.10.20.30">
    <property type="match status" value="1"/>
</dbReference>
<protein>
    <submittedName>
        <fullName evidence="1">Thiamine biosynthesis protein ThiS</fullName>
    </submittedName>
</protein>
<name>C2MC81_9PORP</name>
<proteinExistence type="predicted"/>
<dbReference type="InterPro" id="IPR010035">
    <property type="entry name" value="Thi_S"/>
</dbReference>
<reference evidence="1 2" key="1">
    <citation type="submission" date="2009-04" db="EMBL/GenBank/DDBJ databases">
        <authorList>
            <person name="Sebastian Y."/>
            <person name="Madupu R."/>
            <person name="Durkin A.S."/>
            <person name="Torralba M."/>
            <person name="Methe B."/>
            <person name="Sutton G.G."/>
            <person name="Strausberg R.L."/>
            <person name="Nelson K.E."/>
        </authorList>
    </citation>
    <scope>NUCLEOTIDE SEQUENCE [LARGE SCALE GENOMIC DNA]</scope>
    <source>
        <strain evidence="1 2">60-3</strain>
    </source>
</reference>
<organism evidence="1 2">
    <name type="scientific">Porphyromonas uenonis 60-3</name>
    <dbReference type="NCBI Taxonomy" id="596327"/>
    <lineage>
        <taxon>Bacteria</taxon>
        <taxon>Pseudomonadati</taxon>
        <taxon>Bacteroidota</taxon>
        <taxon>Bacteroidia</taxon>
        <taxon>Bacteroidales</taxon>
        <taxon>Porphyromonadaceae</taxon>
        <taxon>Porphyromonas</taxon>
    </lineage>
</organism>
<accession>C2MC81</accession>